<evidence type="ECO:0000313" key="2">
    <source>
        <dbReference type="EMBL" id="KAK5994632.1"/>
    </source>
</evidence>
<dbReference type="Proteomes" id="UP001338125">
    <property type="component" value="Unassembled WGS sequence"/>
</dbReference>
<comment type="similarity">
    <text evidence="1">Belongs to the actin family.</text>
</comment>
<comment type="caution">
    <text evidence="2">The sequence shown here is derived from an EMBL/GenBank/DDBJ whole genome shotgun (WGS) entry which is preliminary data.</text>
</comment>
<protein>
    <submittedName>
        <fullName evidence="2">Actin</fullName>
    </submittedName>
</protein>
<dbReference type="SMART" id="SM00268">
    <property type="entry name" value="ACTIN"/>
    <property type="match status" value="1"/>
</dbReference>
<gene>
    <name evidence="2" type="ORF">PT974_05114</name>
</gene>
<dbReference type="InterPro" id="IPR004000">
    <property type="entry name" value="Actin"/>
</dbReference>
<dbReference type="EMBL" id="JAVFKD010000010">
    <property type="protein sequence ID" value="KAK5994632.1"/>
    <property type="molecule type" value="Genomic_DNA"/>
</dbReference>
<evidence type="ECO:0000313" key="3">
    <source>
        <dbReference type="Proteomes" id="UP001338125"/>
    </source>
</evidence>
<dbReference type="Pfam" id="PF00022">
    <property type="entry name" value="Actin"/>
    <property type="match status" value="1"/>
</dbReference>
<organism evidence="2 3">
    <name type="scientific">Cladobotryum mycophilum</name>
    <dbReference type="NCBI Taxonomy" id="491253"/>
    <lineage>
        <taxon>Eukaryota</taxon>
        <taxon>Fungi</taxon>
        <taxon>Dikarya</taxon>
        <taxon>Ascomycota</taxon>
        <taxon>Pezizomycotina</taxon>
        <taxon>Sordariomycetes</taxon>
        <taxon>Hypocreomycetidae</taxon>
        <taxon>Hypocreales</taxon>
        <taxon>Hypocreaceae</taxon>
        <taxon>Cladobotryum</taxon>
    </lineage>
</organism>
<dbReference type="PRINTS" id="PR00190">
    <property type="entry name" value="ACTIN"/>
</dbReference>
<sequence length="339" mass="36742">MTDGCCFQDEDVQAVIIDNGSHTIKAGFAGNDAPHVVIPAKSGHPITNDAITNWEGLETLWGDVFKQLDVDPSGHPVLFTVGYLISKADQEKMIKIMFEKFNVPALFVSIPAHFSLHAAQKTTGVVVDVGESHLSVVPIHEGNPVPHALASGKASGRALTNYLQELLGKESHKFTSSELSKTEEIKEKACYLATDFDKEVATLSQGKASSLPGASRVEAPEALFNPSPLGKGSISIEEAINSAIKKCDSNLHKDLYGNILLAGGTTTFNNFSDRLQKALEKSASHRVRVTAPPERKYSAWIGASELASLSDFQMRWFSKEEYDDNASIAQEKCPHYDGA</sequence>
<name>A0ABR0SR32_9HYPO</name>
<dbReference type="PANTHER" id="PTHR11937">
    <property type="entry name" value="ACTIN"/>
    <property type="match status" value="1"/>
</dbReference>
<evidence type="ECO:0000256" key="1">
    <source>
        <dbReference type="RuleBase" id="RU000487"/>
    </source>
</evidence>
<dbReference type="SUPFAM" id="SSF53067">
    <property type="entry name" value="Actin-like ATPase domain"/>
    <property type="match status" value="2"/>
</dbReference>
<dbReference type="Gene3D" id="3.90.640.10">
    <property type="entry name" value="Actin, Chain A, domain 4"/>
    <property type="match status" value="1"/>
</dbReference>
<dbReference type="InterPro" id="IPR043129">
    <property type="entry name" value="ATPase_NBD"/>
</dbReference>
<proteinExistence type="inferred from homology"/>
<dbReference type="Gene3D" id="3.30.420.40">
    <property type="match status" value="3"/>
</dbReference>
<keyword evidence="3" id="KW-1185">Reference proteome</keyword>
<reference evidence="2 3" key="1">
    <citation type="submission" date="2024-01" db="EMBL/GenBank/DDBJ databases">
        <title>Complete genome of Cladobotryum mycophilum ATHUM6906.</title>
        <authorList>
            <person name="Christinaki A.C."/>
            <person name="Myridakis A.I."/>
            <person name="Kouvelis V.N."/>
        </authorList>
    </citation>
    <scope>NUCLEOTIDE SEQUENCE [LARGE SCALE GENOMIC DNA]</scope>
    <source>
        <strain evidence="2 3">ATHUM6906</strain>
    </source>
</reference>
<accession>A0ABR0SR32</accession>